<accession>A0A0B7JZ24</accession>
<feature type="transmembrane region" description="Helical" evidence="1">
    <location>
        <begin position="249"/>
        <end position="269"/>
    </location>
</feature>
<organism evidence="2">
    <name type="scientific">Bionectria ochroleuca</name>
    <name type="common">Gliocladium roseum</name>
    <dbReference type="NCBI Taxonomy" id="29856"/>
    <lineage>
        <taxon>Eukaryota</taxon>
        <taxon>Fungi</taxon>
        <taxon>Dikarya</taxon>
        <taxon>Ascomycota</taxon>
        <taxon>Pezizomycotina</taxon>
        <taxon>Sordariomycetes</taxon>
        <taxon>Hypocreomycetidae</taxon>
        <taxon>Hypocreales</taxon>
        <taxon>Bionectriaceae</taxon>
        <taxon>Clonostachys</taxon>
    </lineage>
</organism>
<feature type="transmembrane region" description="Helical" evidence="1">
    <location>
        <begin position="183"/>
        <end position="200"/>
    </location>
</feature>
<feature type="transmembrane region" description="Helical" evidence="1">
    <location>
        <begin position="12"/>
        <end position="35"/>
    </location>
</feature>
<proteinExistence type="predicted"/>
<reference evidence="2" key="1">
    <citation type="submission" date="2015-01" db="EMBL/GenBank/DDBJ databases">
        <authorList>
            <person name="Durling Mikael"/>
        </authorList>
    </citation>
    <scope>NUCLEOTIDE SEQUENCE</scope>
</reference>
<keyword evidence="1" id="KW-1133">Transmembrane helix</keyword>
<dbReference type="EMBL" id="CDPU01000008">
    <property type="protein sequence ID" value="CEO47741.1"/>
    <property type="molecule type" value="Genomic_DNA"/>
</dbReference>
<name>A0A0B7JZ24_BIOOC</name>
<evidence type="ECO:0008006" key="3">
    <source>
        <dbReference type="Google" id="ProtNLM"/>
    </source>
</evidence>
<feature type="transmembrane region" description="Helical" evidence="1">
    <location>
        <begin position="41"/>
        <end position="65"/>
    </location>
</feature>
<keyword evidence="1" id="KW-0472">Membrane</keyword>
<evidence type="ECO:0000256" key="1">
    <source>
        <dbReference type="SAM" id="Phobius"/>
    </source>
</evidence>
<protein>
    <recommendedName>
        <fullName evidence="3">AB hydrolase-1 domain-containing protein</fullName>
    </recommendedName>
</protein>
<dbReference type="PANTHER" id="PTHR37471:SF1">
    <property type="entry name" value="AB HYDROLASE-1 DOMAIN-CONTAINING PROTEIN"/>
    <property type="match status" value="1"/>
</dbReference>
<dbReference type="AlphaFoldDB" id="A0A0B7JZ24"/>
<dbReference type="SUPFAM" id="SSF53474">
    <property type="entry name" value="alpha/beta-Hydrolases"/>
    <property type="match status" value="1"/>
</dbReference>
<evidence type="ECO:0000313" key="2">
    <source>
        <dbReference type="EMBL" id="CEO47741.1"/>
    </source>
</evidence>
<keyword evidence="1" id="KW-0812">Transmembrane</keyword>
<sequence length="500" mass="56860">MIGTSHEEYVFIRFFVFFFRYTPLLYAAALGFLLVQNGQQSWHRIAVLIVSALLGAEAIFYVMVWRSFQPRLTEKAVHPVPLKKSERDELFHRCLENVSSLELYLRGWFLGADLDDIRHENIKEFLLWAFFEQEHADSSLEDELEKYVNQIEEKLGREIRPGRGSAKSLRLTFDNIHTTYRSLAWYMVIFLIDIVTHISLSSQGFQYFSSPKANRRVFPPRPQTLLATRESSAPNLSYWYTPHRGGEDTVPILFFHGIGVGLWTYVRFLSDLKTATSKQNRSRVGVIAIELLPVSFRLTAPPLGKAEFLSQIMTILDHHKWDRFAVATHSYGSVQASHLIHSPQLQSRIESVALIDPVTVLLHLPAVAFNFTRRVPNGANEWQLWYFASTDPGVAHCLGRHFFWRENIIWKDELLGKSGIGGVEGTKRRAMVVLSGRDLIVDVAAVATYLQTQRLEASATPNAGDAVKVTLFSDFDHAQVFDDPATSSQVANLVRSCCDI</sequence>
<gene>
    <name evidence="2" type="ORF">BN869_000003796_1</name>
</gene>
<dbReference type="InterPro" id="IPR029058">
    <property type="entry name" value="AB_hydrolase_fold"/>
</dbReference>
<dbReference type="Gene3D" id="3.40.50.1820">
    <property type="entry name" value="alpha/beta hydrolase"/>
    <property type="match status" value="1"/>
</dbReference>
<dbReference type="PANTHER" id="PTHR37471">
    <property type="entry name" value="UNNAMED PRODUCT"/>
    <property type="match status" value="1"/>
</dbReference>